<dbReference type="SUPFAM" id="SSF55961">
    <property type="entry name" value="Bet v1-like"/>
    <property type="match status" value="1"/>
</dbReference>
<keyword evidence="3" id="KW-1185">Reference proteome</keyword>
<feature type="transmembrane region" description="Helical" evidence="1">
    <location>
        <begin position="7"/>
        <end position="26"/>
    </location>
</feature>
<organism evidence="2 3">
    <name type="scientific">Compostibacter hankyongensis</name>
    <dbReference type="NCBI Taxonomy" id="1007089"/>
    <lineage>
        <taxon>Bacteria</taxon>
        <taxon>Pseudomonadati</taxon>
        <taxon>Bacteroidota</taxon>
        <taxon>Chitinophagia</taxon>
        <taxon>Chitinophagales</taxon>
        <taxon>Chitinophagaceae</taxon>
        <taxon>Compostibacter</taxon>
    </lineage>
</organism>
<protein>
    <recommendedName>
        <fullName evidence="4">Polyketide cyclase / dehydrase and lipid transport</fullName>
    </recommendedName>
</protein>
<sequence length="178" mass="19945">MPRILKLFLFGIVSLVILLALISLILPRTVRIERAAYVEAEPREVFAALNELKGYPAWNPWCRDTAGVQLHFSPLTHGVGARYSWTGRGQSGGGSYTITGSRPDSLLEYRMEVTGLPPLKGQFNVRAVPGGTGSRIRWTVFADAGWRPWWRFWVSMADRLFGPAVETGLNKLKQVCER</sequence>
<dbReference type="EMBL" id="BAABFN010000002">
    <property type="protein sequence ID" value="GAA4309295.1"/>
    <property type="molecule type" value="Genomic_DNA"/>
</dbReference>
<evidence type="ECO:0000313" key="3">
    <source>
        <dbReference type="Proteomes" id="UP001501207"/>
    </source>
</evidence>
<dbReference type="InterPro" id="IPR023393">
    <property type="entry name" value="START-like_dom_sf"/>
</dbReference>
<reference evidence="3" key="1">
    <citation type="journal article" date="2019" name="Int. J. Syst. Evol. Microbiol.">
        <title>The Global Catalogue of Microorganisms (GCM) 10K type strain sequencing project: providing services to taxonomists for standard genome sequencing and annotation.</title>
        <authorList>
            <consortium name="The Broad Institute Genomics Platform"/>
            <consortium name="The Broad Institute Genome Sequencing Center for Infectious Disease"/>
            <person name="Wu L."/>
            <person name="Ma J."/>
        </authorList>
    </citation>
    <scope>NUCLEOTIDE SEQUENCE [LARGE SCALE GENOMIC DNA]</scope>
    <source>
        <strain evidence="3">JCM 17664</strain>
    </source>
</reference>
<gene>
    <name evidence="2" type="ORF">GCM10023143_17190</name>
</gene>
<dbReference type="Pfam" id="PF10604">
    <property type="entry name" value="Polyketide_cyc2"/>
    <property type="match status" value="1"/>
</dbReference>
<evidence type="ECO:0000256" key="1">
    <source>
        <dbReference type="SAM" id="Phobius"/>
    </source>
</evidence>
<evidence type="ECO:0000313" key="2">
    <source>
        <dbReference type="EMBL" id="GAA4309295.1"/>
    </source>
</evidence>
<keyword evidence="1" id="KW-0812">Transmembrane</keyword>
<dbReference type="Proteomes" id="UP001501207">
    <property type="component" value="Unassembled WGS sequence"/>
</dbReference>
<proteinExistence type="predicted"/>
<dbReference type="RefSeq" id="WP_344978280.1">
    <property type="nucleotide sequence ID" value="NZ_BAABFN010000002.1"/>
</dbReference>
<accession>A0ABP8FRC2</accession>
<dbReference type="InterPro" id="IPR019587">
    <property type="entry name" value="Polyketide_cyclase/dehydratase"/>
</dbReference>
<dbReference type="Gene3D" id="3.30.530.20">
    <property type="match status" value="1"/>
</dbReference>
<name>A0ABP8FRC2_9BACT</name>
<comment type="caution">
    <text evidence="2">The sequence shown here is derived from an EMBL/GenBank/DDBJ whole genome shotgun (WGS) entry which is preliminary data.</text>
</comment>
<evidence type="ECO:0008006" key="4">
    <source>
        <dbReference type="Google" id="ProtNLM"/>
    </source>
</evidence>
<keyword evidence="1" id="KW-1133">Transmembrane helix</keyword>
<keyword evidence="1" id="KW-0472">Membrane</keyword>